<dbReference type="Proteomes" id="UP000177622">
    <property type="component" value="Unassembled WGS sequence"/>
</dbReference>
<proteinExistence type="inferred from homology"/>
<dbReference type="OrthoDB" id="2498029at2759"/>
<evidence type="ECO:0000313" key="4">
    <source>
        <dbReference type="Proteomes" id="UP000177622"/>
    </source>
</evidence>
<dbReference type="Gene3D" id="3.40.50.1820">
    <property type="entry name" value="alpha/beta hydrolase"/>
    <property type="match status" value="1"/>
</dbReference>
<dbReference type="InterPro" id="IPR051411">
    <property type="entry name" value="Polyketide_trans_af380"/>
</dbReference>
<dbReference type="GO" id="GO:0017000">
    <property type="term" value="P:antibiotic biosynthetic process"/>
    <property type="evidence" value="ECO:0007669"/>
    <property type="project" value="UniProtKB-ARBA"/>
</dbReference>
<dbReference type="SUPFAM" id="SSF53474">
    <property type="entry name" value="alpha/beta-Hydrolases"/>
    <property type="match status" value="1"/>
</dbReference>
<evidence type="ECO:0000256" key="1">
    <source>
        <dbReference type="ARBA" id="ARBA00029464"/>
    </source>
</evidence>
<dbReference type="Gene3D" id="1.10.10.800">
    <property type="match status" value="1"/>
</dbReference>
<comment type="similarity">
    <text evidence="1">Belongs to the polyketide transferase af380 family.</text>
</comment>
<dbReference type="AlphaFoldDB" id="A0A1F5L2M4"/>
<dbReference type="RefSeq" id="XP_022482635.1">
    <property type="nucleotide sequence ID" value="XM_022637504.1"/>
</dbReference>
<organism evidence="3 4">
    <name type="scientific">Penicillium arizonense</name>
    <dbReference type="NCBI Taxonomy" id="1835702"/>
    <lineage>
        <taxon>Eukaryota</taxon>
        <taxon>Fungi</taxon>
        <taxon>Dikarya</taxon>
        <taxon>Ascomycota</taxon>
        <taxon>Pezizomycotina</taxon>
        <taxon>Eurotiomycetes</taxon>
        <taxon>Eurotiomycetidae</taxon>
        <taxon>Eurotiales</taxon>
        <taxon>Aspergillaceae</taxon>
        <taxon>Penicillium</taxon>
    </lineage>
</organism>
<sequence length="303" mass="33837">MALARLEIQFNARDGTTLRGWFYPQDNKSPCVIMTHGLGGVRHLWLPAFADRFHDAGYNVLLYDNRNWGDSDGLPRQESNPPLQQADYYDAFNFASTFSNVDASRIVYWGTSFSGGNVLHAAAVDKRIKAAIVQCPAVSGETRSLSFKDRIPSLLNNRIYPAGTQPERIPLIADGMEAAQIGAPNVMFPGVHAYRHVRESYDCGAVWENSLTTQTQVNMLLFEGQAMIHRISPTPLLMVIPGNDVLVTTSSQLAAYGKAREPKQMLYLDGAGHFDIYTGEWFERNITTQLEFLKRHVGQPENV</sequence>
<dbReference type="EMBL" id="LXJU01000057">
    <property type="protein sequence ID" value="OGE47171.1"/>
    <property type="molecule type" value="Genomic_DNA"/>
</dbReference>
<evidence type="ECO:0000259" key="2">
    <source>
        <dbReference type="Pfam" id="PF00561"/>
    </source>
</evidence>
<dbReference type="Pfam" id="PF00561">
    <property type="entry name" value="Abhydrolase_1"/>
    <property type="match status" value="1"/>
</dbReference>
<dbReference type="InterPro" id="IPR029058">
    <property type="entry name" value="AB_hydrolase_fold"/>
</dbReference>
<evidence type="ECO:0000313" key="3">
    <source>
        <dbReference type="EMBL" id="OGE47171.1"/>
    </source>
</evidence>
<comment type="caution">
    <text evidence="3">The sequence shown here is derived from an EMBL/GenBank/DDBJ whole genome shotgun (WGS) entry which is preliminary data.</text>
</comment>
<dbReference type="PANTHER" id="PTHR47751">
    <property type="entry name" value="SUPERFAMILY HYDROLASE, PUTATIVE (AFU_ORTHOLOGUE AFUA_2G16580)-RELATED"/>
    <property type="match status" value="1"/>
</dbReference>
<dbReference type="GeneID" id="34582238"/>
<accession>A0A1F5L2M4</accession>
<protein>
    <recommendedName>
        <fullName evidence="2">AB hydrolase-1 domain-containing protein</fullName>
    </recommendedName>
</protein>
<gene>
    <name evidence="3" type="ORF">PENARI_c057G04202</name>
</gene>
<dbReference type="GO" id="GO:0072330">
    <property type="term" value="P:monocarboxylic acid biosynthetic process"/>
    <property type="evidence" value="ECO:0007669"/>
    <property type="project" value="UniProtKB-ARBA"/>
</dbReference>
<dbReference type="InterPro" id="IPR000073">
    <property type="entry name" value="AB_hydrolase_1"/>
</dbReference>
<dbReference type="PANTHER" id="PTHR47751:SF2">
    <property type="entry name" value="DLTD N-TERMINAL DOMAIN PROTEIN (AFU_ORTHOLOGUE AFUA_8G00380)-RELATED"/>
    <property type="match status" value="1"/>
</dbReference>
<reference evidence="3 4" key="1">
    <citation type="journal article" date="2016" name="Sci. Rep.">
        <title>Penicillium arizonense, a new, genome sequenced fungal species, reveals a high chemical diversity in secreted metabolites.</title>
        <authorList>
            <person name="Grijseels S."/>
            <person name="Nielsen J.C."/>
            <person name="Randelovic M."/>
            <person name="Nielsen J."/>
            <person name="Nielsen K.F."/>
            <person name="Workman M."/>
            <person name="Frisvad J.C."/>
        </authorList>
    </citation>
    <scope>NUCLEOTIDE SEQUENCE [LARGE SCALE GENOMIC DNA]</scope>
    <source>
        <strain evidence="3 4">CBS 141311</strain>
    </source>
</reference>
<keyword evidence="4" id="KW-1185">Reference proteome</keyword>
<feature type="domain" description="AB hydrolase-1" evidence="2">
    <location>
        <begin position="31"/>
        <end position="182"/>
    </location>
</feature>
<name>A0A1F5L2M4_PENAI</name>